<dbReference type="Proteomes" id="UP000634229">
    <property type="component" value="Unassembled WGS sequence"/>
</dbReference>
<protein>
    <submittedName>
        <fullName evidence="2">Uncharacterized protein</fullName>
    </submittedName>
</protein>
<dbReference type="RefSeq" id="WP_201871934.1">
    <property type="nucleotide sequence ID" value="NZ_JAERRF010000003.1"/>
</dbReference>
<evidence type="ECO:0000313" key="2">
    <source>
        <dbReference type="EMBL" id="MBL1096095.1"/>
    </source>
</evidence>
<organism evidence="2 3">
    <name type="scientific">Streptomyces coffeae</name>
    <dbReference type="NCBI Taxonomy" id="621382"/>
    <lineage>
        <taxon>Bacteria</taxon>
        <taxon>Bacillati</taxon>
        <taxon>Actinomycetota</taxon>
        <taxon>Actinomycetes</taxon>
        <taxon>Kitasatosporales</taxon>
        <taxon>Streptomycetaceae</taxon>
        <taxon>Streptomyces</taxon>
    </lineage>
</organism>
<keyword evidence="1" id="KW-1133">Transmembrane helix</keyword>
<reference evidence="2 3" key="1">
    <citation type="submission" date="2021-01" db="EMBL/GenBank/DDBJ databases">
        <title>WGS of actinomycetes isolated from Thailand.</title>
        <authorList>
            <person name="Thawai C."/>
        </authorList>
    </citation>
    <scope>NUCLEOTIDE SEQUENCE [LARGE SCALE GENOMIC DNA]</scope>
    <source>
        <strain evidence="2 3">CA1R205</strain>
    </source>
</reference>
<accession>A0ABS1N7N6</accession>
<keyword evidence="1" id="KW-0472">Membrane</keyword>
<gene>
    <name evidence="2" type="ORF">JK363_05335</name>
</gene>
<proteinExistence type="predicted"/>
<evidence type="ECO:0000256" key="1">
    <source>
        <dbReference type="SAM" id="Phobius"/>
    </source>
</evidence>
<comment type="caution">
    <text evidence="2">The sequence shown here is derived from an EMBL/GenBank/DDBJ whole genome shotgun (WGS) entry which is preliminary data.</text>
</comment>
<sequence length="155" mass="16543">MAGERNPHERESPLWKWLSLGIIALLLGGALWLVLSVVLDDPLDNTAETSCSGAMSFAGGELPEGVTDEHCTERSWQDVTMEGSFRMPRADVAGWLDSSFPGSRERASSSSASCDGDLCLHIEPLPMDAEAAAADITVVYEGGDTALVHFSAFTV</sequence>
<dbReference type="EMBL" id="JAERRF010000003">
    <property type="protein sequence ID" value="MBL1096095.1"/>
    <property type="molecule type" value="Genomic_DNA"/>
</dbReference>
<name>A0ABS1N7N6_9ACTN</name>
<feature type="transmembrane region" description="Helical" evidence="1">
    <location>
        <begin position="17"/>
        <end position="39"/>
    </location>
</feature>
<evidence type="ECO:0000313" key="3">
    <source>
        <dbReference type="Proteomes" id="UP000634229"/>
    </source>
</evidence>
<keyword evidence="1" id="KW-0812">Transmembrane</keyword>
<keyword evidence="3" id="KW-1185">Reference proteome</keyword>